<dbReference type="PANTHER" id="PTHR46890">
    <property type="entry name" value="NON-LTR RETROLELEMENT REVERSE TRANSCRIPTASE-LIKE PROTEIN-RELATED"/>
    <property type="match status" value="1"/>
</dbReference>
<evidence type="ECO:0000313" key="1">
    <source>
        <dbReference type="EMBL" id="CAB4264155.1"/>
    </source>
</evidence>
<dbReference type="EMBL" id="CAEKDK010000001">
    <property type="protein sequence ID" value="CAB4264155.1"/>
    <property type="molecule type" value="Genomic_DNA"/>
</dbReference>
<reference evidence="1 2" key="1">
    <citation type="submission" date="2020-05" db="EMBL/GenBank/DDBJ databases">
        <authorList>
            <person name="Campoy J."/>
            <person name="Schneeberger K."/>
            <person name="Spophaly S."/>
        </authorList>
    </citation>
    <scope>NUCLEOTIDE SEQUENCE [LARGE SCALE GENOMIC DNA]</scope>
    <source>
        <strain evidence="1">PruArmRojPasFocal</strain>
    </source>
</reference>
<accession>A0A6J5TMC0</accession>
<dbReference type="InterPro" id="IPR052343">
    <property type="entry name" value="Retrotransposon-Effector_Assoc"/>
</dbReference>
<organism evidence="1 2">
    <name type="scientific">Prunus armeniaca</name>
    <name type="common">Apricot</name>
    <name type="synonym">Armeniaca vulgaris</name>
    <dbReference type="NCBI Taxonomy" id="36596"/>
    <lineage>
        <taxon>Eukaryota</taxon>
        <taxon>Viridiplantae</taxon>
        <taxon>Streptophyta</taxon>
        <taxon>Embryophyta</taxon>
        <taxon>Tracheophyta</taxon>
        <taxon>Spermatophyta</taxon>
        <taxon>Magnoliopsida</taxon>
        <taxon>eudicotyledons</taxon>
        <taxon>Gunneridae</taxon>
        <taxon>Pentapetalae</taxon>
        <taxon>rosids</taxon>
        <taxon>fabids</taxon>
        <taxon>Rosales</taxon>
        <taxon>Rosaceae</taxon>
        <taxon>Amygdaloideae</taxon>
        <taxon>Amygdaleae</taxon>
        <taxon>Prunus</taxon>
    </lineage>
</organism>
<dbReference type="Proteomes" id="UP000507222">
    <property type="component" value="Unassembled WGS sequence"/>
</dbReference>
<protein>
    <recommendedName>
        <fullName evidence="3">Reverse transcriptase domain-containing protein</fullName>
    </recommendedName>
</protein>
<evidence type="ECO:0000313" key="2">
    <source>
        <dbReference type="Proteomes" id="UP000507222"/>
    </source>
</evidence>
<dbReference type="AlphaFoldDB" id="A0A6J5TMC0"/>
<sequence>MDVANIMDVVETKITSEMDARLTRPFDLSEISHALSQMRPLKAPGSDGLPALFFQKYWDIIGEDIAFVCLQILNNGKSIKEFKHTLAALIPKIKNAKNVKDFQPISLYNVIYKIVAKTLANHLKIILPDNVINNATLAFELMHSVKT</sequence>
<name>A0A6J5TMC0_PRUAR</name>
<evidence type="ECO:0008006" key="3">
    <source>
        <dbReference type="Google" id="ProtNLM"/>
    </source>
</evidence>
<dbReference type="PANTHER" id="PTHR46890:SF48">
    <property type="entry name" value="RNA-DIRECTED DNA POLYMERASE"/>
    <property type="match status" value="1"/>
</dbReference>
<gene>
    <name evidence="1" type="ORF">CURHAP_LOCUS5737</name>
</gene>
<proteinExistence type="predicted"/>